<accession>A0ABS9K927</accession>
<dbReference type="Gene3D" id="3.40.50.12370">
    <property type="match status" value="1"/>
</dbReference>
<name>A0ABS9K927_9BACT</name>
<gene>
    <name evidence="5" type="ORF">L6773_02240</name>
</gene>
<dbReference type="Pfam" id="PF00582">
    <property type="entry name" value="Usp"/>
    <property type="match status" value="2"/>
</dbReference>
<evidence type="ECO:0000256" key="2">
    <source>
        <dbReference type="ARBA" id="ARBA00022741"/>
    </source>
</evidence>
<evidence type="ECO:0000313" key="6">
    <source>
        <dbReference type="Proteomes" id="UP001165366"/>
    </source>
</evidence>
<evidence type="ECO:0000259" key="4">
    <source>
        <dbReference type="Pfam" id="PF00582"/>
    </source>
</evidence>
<proteinExistence type="inferred from homology"/>
<feature type="domain" description="UspA" evidence="4">
    <location>
        <begin position="1"/>
        <end position="120"/>
    </location>
</feature>
<dbReference type="EMBL" id="JAKLWS010000001">
    <property type="protein sequence ID" value="MCG2587368.1"/>
    <property type="molecule type" value="Genomic_DNA"/>
</dbReference>
<evidence type="ECO:0000256" key="1">
    <source>
        <dbReference type="ARBA" id="ARBA00008791"/>
    </source>
</evidence>
<reference evidence="5" key="1">
    <citation type="submission" date="2022-01" db="EMBL/GenBank/DDBJ databases">
        <authorList>
            <person name="Wang Y."/>
        </authorList>
    </citation>
    <scope>NUCLEOTIDE SEQUENCE</scope>
    <source>
        <strain evidence="5">WB101</strain>
    </source>
</reference>
<feature type="domain" description="UspA" evidence="4">
    <location>
        <begin position="157"/>
        <end position="280"/>
    </location>
</feature>
<dbReference type="InterPro" id="IPR006016">
    <property type="entry name" value="UspA"/>
</dbReference>
<protein>
    <submittedName>
        <fullName evidence="5">Universal stress protein</fullName>
    </submittedName>
</protein>
<dbReference type="PANTHER" id="PTHR46268:SF27">
    <property type="entry name" value="UNIVERSAL STRESS PROTEIN RV2623"/>
    <property type="match status" value="1"/>
</dbReference>
<evidence type="ECO:0000313" key="5">
    <source>
        <dbReference type="EMBL" id="MCG2587368.1"/>
    </source>
</evidence>
<dbReference type="RefSeq" id="WP_237852205.1">
    <property type="nucleotide sequence ID" value="NZ_JAKLWS010000001.1"/>
</dbReference>
<dbReference type="PRINTS" id="PR01438">
    <property type="entry name" value="UNVRSLSTRESS"/>
</dbReference>
<organism evidence="5 6">
    <name type="scientific">Rhodohalobacter sulfatireducens</name>
    <dbReference type="NCBI Taxonomy" id="2911366"/>
    <lineage>
        <taxon>Bacteria</taxon>
        <taxon>Pseudomonadati</taxon>
        <taxon>Balneolota</taxon>
        <taxon>Balneolia</taxon>
        <taxon>Balneolales</taxon>
        <taxon>Balneolaceae</taxon>
        <taxon>Rhodohalobacter</taxon>
    </lineage>
</organism>
<dbReference type="CDD" id="cd00293">
    <property type="entry name" value="USP-like"/>
    <property type="match status" value="2"/>
</dbReference>
<sequence length="284" mass="31381">MIKRIVVALDPDQDTPIATRYAIRLAKRFDASLTGLAVVDTSNIQPVISVGAYGTEVYGHQIWEKMEEESKEIAKRLLDSFSGAVQKADVKHRKVTRHGASFEMIVEEMKYHDLLVVGRDSHFFYNEPDKDTKTLANVVKNGVSPTLVVTDAYHDVEKLMVAFDGSSPAARSLQAFVHLLPYGSDLDIELVNVTASNSSEDVGEASVILSQAESYLKEHRFSYVTKVVLDPGDVGKRLLERQLTKNPDLVVMGAHSVSALRRATFGSTTHFMITKSEGPLFLSP</sequence>
<comment type="similarity">
    <text evidence="1">Belongs to the universal stress protein A family.</text>
</comment>
<dbReference type="Proteomes" id="UP001165366">
    <property type="component" value="Unassembled WGS sequence"/>
</dbReference>
<reference evidence="5" key="2">
    <citation type="submission" date="2024-05" db="EMBL/GenBank/DDBJ databases">
        <title>Rhodohalobacter halophilus gen. nov., sp. nov., a moderately halophilic member of the family Balneolaceae.</title>
        <authorList>
            <person name="Xia J."/>
        </authorList>
    </citation>
    <scope>NUCLEOTIDE SEQUENCE</scope>
    <source>
        <strain evidence="5">WB101</strain>
    </source>
</reference>
<dbReference type="InterPro" id="IPR006015">
    <property type="entry name" value="Universal_stress_UspA"/>
</dbReference>
<keyword evidence="3" id="KW-0067">ATP-binding</keyword>
<comment type="caution">
    <text evidence="5">The sequence shown here is derived from an EMBL/GenBank/DDBJ whole genome shotgun (WGS) entry which is preliminary data.</text>
</comment>
<keyword evidence="2" id="KW-0547">Nucleotide-binding</keyword>
<dbReference type="PANTHER" id="PTHR46268">
    <property type="entry name" value="STRESS RESPONSE PROTEIN NHAX"/>
    <property type="match status" value="1"/>
</dbReference>
<evidence type="ECO:0000256" key="3">
    <source>
        <dbReference type="ARBA" id="ARBA00022840"/>
    </source>
</evidence>
<dbReference type="SUPFAM" id="SSF52402">
    <property type="entry name" value="Adenine nucleotide alpha hydrolases-like"/>
    <property type="match status" value="2"/>
</dbReference>
<keyword evidence="6" id="KW-1185">Reference proteome</keyword>